<evidence type="ECO:0000256" key="5">
    <source>
        <dbReference type="SAM" id="MobiDB-lite"/>
    </source>
</evidence>
<feature type="transmembrane region" description="Helical" evidence="6">
    <location>
        <begin position="350"/>
        <end position="373"/>
    </location>
</feature>
<feature type="transmembrane region" description="Helical" evidence="6">
    <location>
        <begin position="94"/>
        <end position="113"/>
    </location>
</feature>
<evidence type="ECO:0000256" key="3">
    <source>
        <dbReference type="ARBA" id="ARBA00022989"/>
    </source>
</evidence>
<dbReference type="Pfam" id="PF07690">
    <property type="entry name" value="MFS_1"/>
    <property type="match status" value="1"/>
</dbReference>
<dbReference type="PANTHER" id="PTHR23502:SF30">
    <property type="entry name" value="TRANSPORTER, PUTATIVE (AFU_ORTHOLOGUE AFUA_8G04702)-RELATED"/>
    <property type="match status" value="1"/>
</dbReference>
<dbReference type="PANTHER" id="PTHR23502">
    <property type="entry name" value="MAJOR FACILITATOR SUPERFAMILY"/>
    <property type="match status" value="1"/>
</dbReference>
<evidence type="ECO:0000256" key="1">
    <source>
        <dbReference type="ARBA" id="ARBA00004141"/>
    </source>
</evidence>
<dbReference type="InterPro" id="IPR036259">
    <property type="entry name" value="MFS_trans_sf"/>
</dbReference>
<keyword evidence="4 6" id="KW-0472">Membrane</keyword>
<dbReference type="Gene3D" id="1.20.1250.20">
    <property type="entry name" value="MFS general substrate transporter like domains"/>
    <property type="match status" value="1"/>
</dbReference>
<feature type="transmembrane region" description="Helical" evidence="6">
    <location>
        <begin position="489"/>
        <end position="507"/>
    </location>
</feature>
<organism evidence="8 9">
    <name type="scientific">Pseudallescheria apiosperma</name>
    <name type="common">Scedosporium apiospermum</name>
    <dbReference type="NCBI Taxonomy" id="563466"/>
    <lineage>
        <taxon>Eukaryota</taxon>
        <taxon>Fungi</taxon>
        <taxon>Dikarya</taxon>
        <taxon>Ascomycota</taxon>
        <taxon>Pezizomycotina</taxon>
        <taxon>Sordariomycetes</taxon>
        <taxon>Hypocreomycetidae</taxon>
        <taxon>Microascales</taxon>
        <taxon>Microascaceae</taxon>
        <taxon>Scedosporium</taxon>
    </lineage>
</organism>
<feature type="transmembrane region" description="Helical" evidence="6">
    <location>
        <begin position="308"/>
        <end position="330"/>
    </location>
</feature>
<dbReference type="GeneID" id="27723354"/>
<feature type="transmembrane region" description="Helical" evidence="6">
    <location>
        <begin position="120"/>
        <end position="138"/>
    </location>
</feature>
<dbReference type="GO" id="GO:0022857">
    <property type="term" value="F:transmembrane transporter activity"/>
    <property type="evidence" value="ECO:0007669"/>
    <property type="project" value="InterPro"/>
</dbReference>
<reference evidence="8 9" key="1">
    <citation type="journal article" date="2014" name="Genome Announc.">
        <title>Draft genome sequence of the pathogenic fungus Scedosporium apiospermum.</title>
        <authorList>
            <person name="Vandeputte P."/>
            <person name="Ghamrawi S."/>
            <person name="Rechenmann M."/>
            <person name="Iltis A."/>
            <person name="Giraud S."/>
            <person name="Fleury M."/>
            <person name="Thornton C."/>
            <person name="Delhaes L."/>
            <person name="Meyer W."/>
            <person name="Papon N."/>
            <person name="Bouchara J.P."/>
        </authorList>
    </citation>
    <scope>NUCLEOTIDE SEQUENCE [LARGE SCALE GENOMIC DNA]</scope>
    <source>
        <strain evidence="8 9">IHEM 14462</strain>
    </source>
</reference>
<feature type="compositionally biased region" description="Polar residues" evidence="5">
    <location>
        <begin position="258"/>
        <end position="272"/>
    </location>
</feature>
<dbReference type="InterPro" id="IPR011701">
    <property type="entry name" value="MFS"/>
</dbReference>
<proteinExistence type="predicted"/>
<dbReference type="InterPro" id="IPR020846">
    <property type="entry name" value="MFS_dom"/>
</dbReference>
<feature type="transmembrane region" description="Helical" evidence="6">
    <location>
        <begin position="419"/>
        <end position="446"/>
    </location>
</feature>
<dbReference type="KEGG" id="sapo:SAPIO_CDS4282"/>
<sequence length="535" mass="59674">MSDSDGHIPGTVQLVDLDHNLHARHAGTGDIILNPTPSNDPNDPLNWSRRRKLLSLICQNLYTWFTGISLSTVYSVLVPLSKSSGVSVATLNEGTGYMFLLLGWGLLFWQPFSLRYGKRLTYLVSTLGGIGISIWSAYVTSNGEWIANRIIQGFFIAPIEALPEISVTDIYFTHERGTYMGIYSLTLAGSNYFAPVICGFIAQYQGWQWVFYWPAIFLAFVFVFLFFFMEETNYNRSYQQPRAMAPVSAENSEKPTDEQQSIDGTKDSSQVESGEVYAPPKTFFQKMSIWQPSPGQNMIQRIIRALKLLSWPVIFYAGFSYGSYVIWFTVLNATASIILSGHPYNFGSSMVGLSYISCCIGVVTGSLVSGRLSDWLTIKLARRNNGVMEAEHRLWPFSICVVMVPGALILWGVGAQHEVHWFGLVFAMGCLAFTTAVGITLSVNYLIDSYHDISGDAIVTIILVRNTMIFAISYGITPWLMNLGYQNCFISAAFIGMAASSVCFFMIKFGKGFRVRSAQAYHELVKGDRAQWEGP</sequence>
<dbReference type="RefSeq" id="XP_016643469.1">
    <property type="nucleotide sequence ID" value="XM_016786867.1"/>
</dbReference>
<dbReference type="GO" id="GO:0005886">
    <property type="term" value="C:plasma membrane"/>
    <property type="evidence" value="ECO:0007669"/>
    <property type="project" value="TreeGrafter"/>
</dbReference>
<feature type="domain" description="Major facilitator superfamily (MFS) profile" evidence="7">
    <location>
        <begin position="55"/>
        <end position="511"/>
    </location>
</feature>
<keyword evidence="3 6" id="KW-1133">Transmembrane helix</keyword>
<dbReference type="VEuPathDB" id="FungiDB:SAPIO_CDS4282"/>
<feature type="transmembrane region" description="Helical" evidence="6">
    <location>
        <begin position="458"/>
        <end position="477"/>
    </location>
</feature>
<gene>
    <name evidence="8" type="ORF">SAPIO_CDS4282</name>
</gene>
<name>A0A084G8K8_PSEDA</name>
<feature type="transmembrane region" description="Helical" evidence="6">
    <location>
        <begin position="184"/>
        <end position="204"/>
    </location>
</feature>
<evidence type="ECO:0000313" key="8">
    <source>
        <dbReference type="EMBL" id="KEZ43670.1"/>
    </source>
</evidence>
<evidence type="ECO:0000313" key="9">
    <source>
        <dbReference type="Proteomes" id="UP000028545"/>
    </source>
</evidence>
<evidence type="ECO:0000256" key="2">
    <source>
        <dbReference type="ARBA" id="ARBA00022692"/>
    </source>
</evidence>
<dbReference type="Proteomes" id="UP000028545">
    <property type="component" value="Unassembled WGS sequence"/>
</dbReference>
<feature type="transmembrane region" description="Helical" evidence="6">
    <location>
        <begin position="210"/>
        <end position="229"/>
    </location>
</feature>
<dbReference type="SUPFAM" id="SSF103473">
    <property type="entry name" value="MFS general substrate transporter"/>
    <property type="match status" value="1"/>
</dbReference>
<evidence type="ECO:0000259" key="7">
    <source>
        <dbReference type="PROSITE" id="PS50850"/>
    </source>
</evidence>
<dbReference type="PROSITE" id="PS50850">
    <property type="entry name" value="MFS"/>
    <property type="match status" value="1"/>
</dbReference>
<keyword evidence="2 6" id="KW-0812">Transmembrane</keyword>
<comment type="subcellular location">
    <subcellularLocation>
        <location evidence="1">Membrane</location>
        <topology evidence="1">Multi-pass membrane protein</topology>
    </subcellularLocation>
</comment>
<dbReference type="FunFam" id="1.20.1250.20:FF:000319">
    <property type="entry name" value="MFS transporter, putative"/>
    <property type="match status" value="1"/>
</dbReference>
<dbReference type="HOGENOM" id="CLU_008455_13_3_1"/>
<feature type="region of interest" description="Disordered" evidence="5">
    <location>
        <begin position="246"/>
        <end position="272"/>
    </location>
</feature>
<keyword evidence="9" id="KW-1185">Reference proteome</keyword>
<dbReference type="OrthoDB" id="5215911at2759"/>
<dbReference type="EMBL" id="JOWA01000091">
    <property type="protein sequence ID" value="KEZ43670.1"/>
    <property type="molecule type" value="Genomic_DNA"/>
</dbReference>
<comment type="caution">
    <text evidence="8">The sequence shown here is derived from an EMBL/GenBank/DDBJ whole genome shotgun (WGS) entry which is preliminary data.</text>
</comment>
<accession>A0A084G8K8</accession>
<feature type="transmembrane region" description="Helical" evidence="6">
    <location>
        <begin position="53"/>
        <end position="74"/>
    </location>
</feature>
<evidence type="ECO:0000256" key="6">
    <source>
        <dbReference type="SAM" id="Phobius"/>
    </source>
</evidence>
<dbReference type="AlphaFoldDB" id="A0A084G8K8"/>
<dbReference type="OMA" id="VHWFGLL"/>
<feature type="transmembrane region" description="Helical" evidence="6">
    <location>
        <begin position="394"/>
        <end position="413"/>
    </location>
</feature>
<evidence type="ECO:0000256" key="4">
    <source>
        <dbReference type="ARBA" id="ARBA00023136"/>
    </source>
</evidence>
<protein>
    <recommendedName>
        <fullName evidence="7">Major facilitator superfamily (MFS) profile domain-containing protein</fullName>
    </recommendedName>
</protein>